<feature type="domain" description="USP" evidence="9">
    <location>
        <begin position="1"/>
        <end position="255"/>
    </location>
</feature>
<dbReference type="InterPro" id="IPR050164">
    <property type="entry name" value="Peptidase_C19"/>
</dbReference>
<dbReference type="GO" id="GO:0016579">
    <property type="term" value="P:protein deubiquitination"/>
    <property type="evidence" value="ECO:0007669"/>
    <property type="project" value="InterPro"/>
</dbReference>
<feature type="region of interest" description="Disordered" evidence="8">
    <location>
        <begin position="344"/>
        <end position="503"/>
    </location>
</feature>
<comment type="similarity">
    <text evidence="2">Belongs to the peptidase C19 family.</text>
</comment>
<protein>
    <recommendedName>
        <fullName evidence="3">ubiquitinyl hydrolase 1</fullName>
        <ecNumber evidence="3">3.4.19.12</ecNumber>
    </recommendedName>
</protein>
<dbReference type="GO" id="GO:0006508">
    <property type="term" value="P:proteolysis"/>
    <property type="evidence" value="ECO:0007669"/>
    <property type="project" value="UniProtKB-KW"/>
</dbReference>
<dbReference type="OrthoDB" id="420187at2759"/>
<evidence type="ECO:0000256" key="1">
    <source>
        <dbReference type="ARBA" id="ARBA00000707"/>
    </source>
</evidence>
<dbReference type="GO" id="GO:0005829">
    <property type="term" value="C:cytosol"/>
    <property type="evidence" value="ECO:0007669"/>
    <property type="project" value="TreeGrafter"/>
</dbReference>
<evidence type="ECO:0000256" key="7">
    <source>
        <dbReference type="ARBA" id="ARBA00022807"/>
    </source>
</evidence>
<dbReference type="EC" id="3.4.19.12" evidence="3"/>
<evidence type="ECO:0000256" key="2">
    <source>
        <dbReference type="ARBA" id="ARBA00009085"/>
    </source>
</evidence>
<dbReference type="AlphaFoldDB" id="A0A5M3MSZ4"/>
<keyword evidence="7" id="KW-0788">Thiol protease</keyword>
<keyword evidence="5" id="KW-0833">Ubl conjugation pathway</keyword>
<feature type="compositionally biased region" description="Low complexity" evidence="8">
    <location>
        <begin position="403"/>
        <end position="418"/>
    </location>
</feature>
<dbReference type="KEGG" id="cput:CONPUDRAFT_164912"/>
<dbReference type="GeneID" id="19205225"/>
<evidence type="ECO:0000256" key="3">
    <source>
        <dbReference type="ARBA" id="ARBA00012759"/>
    </source>
</evidence>
<comment type="caution">
    <text evidence="10">The sequence shown here is derived from an EMBL/GenBank/DDBJ whole genome shotgun (WGS) entry which is preliminary data.</text>
</comment>
<dbReference type="InterPro" id="IPR028889">
    <property type="entry name" value="USP"/>
</dbReference>
<evidence type="ECO:0000256" key="8">
    <source>
        <dbReference type="SAM" id="MobiDB-lite"/>
    </source>
</evidence>
<evidence type="ECO:0000256" key="4">
    <source>
        <dbReference type="ARBA" id="ARBA00022670"/>
    </source>
</evidence>
<name>A0A5M3MSZ4_CONPW</name>
<gene>
    <name evidence="10" type="ORF">CONPUDRAFT_164912</name>
</gene>
<dbReference type="Proteomes" id="UP000053558">
    <property type="component" value="Unassembled WGS sequence"/>
</dbReference>
<evidence type="ECO:0000256" key="5">
    <source>
        <dbReference type="ARBA" id="ARBA00022786"/>
    </source>
</evidence>
<keyword evidence="4" id="KW-0645">Protease</keyword>
<sequence>MTCNLRQVMQESHSKRHAFTPYLVTSKLQLIAKSMRRGRQEDAHEFLRYAVDALQRSCLSGYPPKMDHKLAETTWVHKLFGGRLRSRVTCRDCGYNSDTYDRILDLSLDIYGSNSLREALRKFVTVEYLKGQDKYKCEKCKKPVVAEKKFNVHEAPVVLTIHLKRFSPLGRKIGHFIHYDEHLALQPAMSEGSFGPSYTLYGVICHAGGGPNSGHYYAYIKSANGQWYEMNDDMVAPSKVAVGVKNAYILFYMRDKGQSLEAAITRPMPVAKINVIAGMKKRKAMDDDEDVGTKASRPFIGPLLPSPVLTGSEPKRPKPSPPDLQAATVKKKIDAAKASTALSALSQYDDEDDDANGGSGIKAPTSASMEQDTDCGTRDNAYFTASKDQSARSTPPATPPPSDTASSSTIPTSSFYASTSELPEKEASLHTRHSTPASDNERRPAKHFARQPLSPKHFSKHKRKSFSTNPFKAIGSNNLYSSDTRHSGSKVMQHYGKRPKMLI</sequence>
<dbReference type="SUPFAM" id="SSF54001">
    <property type="entry name" value="Cysteine proteinases"/>
    <property type="match status" value="1"/>
</dbReference>
<evidence type="ECO:0000259" key="9">
    <source>
        <dbReference type="PROSITE" id="PS50235"/>
    </source>
</evidence>
<evidence type="ECO:0000313" key="10">
    <source>
        <dbReference type="EMBL" id="EIW82289.1"/>
    </source>
</evidence>
<dbReference type="PROSITE" id="PS50235">
    <property type="entry name" value="USP_3"/>
    <property type="match status" value="1"/>
</dbReference>
<dbReference type="PANTHER" id="PTHR24006:SF758">
    <property type="entry name" value="UBIQUITIN CARBOXYL-TERMINAL HYDROLASE 36"/>
    <property type="match status" value="1"/>
</dbReference>
<evidence type="ECO:0000313" key="11">
    <source>
        <dbReference type="Proteomes" id="UP000053558"/>
    </source>
</evidence>
<proteinExistence type="inferred from homology"/>
<dbReference type="InterPro" id="IPR018200">
    <property type="entry name" value="USP_CS"/>
</dbReference>
<dbReference type="Pfam" id="PF00443">
    <property type="entry name" value="UCH"/>
    <property type="match status" value="1"/>
</dbReference>
<dbReference type="PANTHER" id="PTHR24006">
    <property type="entry name" value="UBIQUITIN CARBOXYL-TERMINAL HYDROLASE"/>
    <property type="match status" value="1"/>
</dbReference>
<keyword evidence="11" id="KW-1185">Reference proteome</keyword>
<dbReference type="InterPro" id="IPR038765">
    <property type="entry name" value="Papain-like_cys_pep_sf"/>
</dbReference>
<keyword evidence="6" id="KW-0378">Hydrolase</keyword>
<accession>A0A5M3MSZ4</accession>
<dbReference type="GO" id="GO:0005634">
    <property type="term" value="C:nucleus"/>
    <property type="evidence" value="ECO:0007669"/>
    <property type="project" value="TreeGrafter"/>
</dbReference>
<dbReference type="PROSITE" id="PS00973">
    <property type="entry name" value="USP_2"/>
    <property type="match status" value="1"/>
</dbReference>
<dbReference type="OMA" id="SANGQWY"/>
<dbReference type="InterPro" id="IPR001394">
    <property type="entry name" value="Peptidase_C19_UCH"/>
</dbReference>
<feature type="region of interest" description="Disordered" evidence="8">
    <location>
        <begin position="284"/>
        <end position="331"/>
    </location>
</feature>
<dbReference type="Gene3D" id="3.90.70.10">
    <property type="entry name" value="Cysteine proteinases"/>
    <property type="match status" value="1"/>
</dbReference>
<dbReference type="GO" id="GO:0004843">
    <property type="term" value="F:cysteine-type deubiquitinase activity"/>
    <property type="evidence" value="ECO:0007669"/>
    <property type="project" value="UniProtKB-EC"/>
</dbReference>
<evidence type="ECO:0000256" key="6">
    <source>
        <dbReference type="ARBA" id="ARBA00022801"/>
    </source>
</evidence>
<organism evidence="10 11">
    <name type="scientific">Coniophora puteana (strain RWD-64-598)</name>
    <name type="common">Brown rot fungus</name>
    <dbReference type="NCBI Taxonomy" id="741705"/>
    <lineage>
        <taxon>Eukaryota</taxon>
        <taxon>Fungi</taxon>
        <taxon>Dikarya</taxon>
        <taxon>Basidiomycota</taxon>
        <taxon>Agaricomycotina</taxon>
        <taxon>Agaricomycetes</taxon>
        <taxon>Agaricomycetidae</taxon>
        <taxon>Boletales</taxon>
        <taxon>Coniophorineae</taxon>
        <taxon>Coniophoraceae</taxon>
        <taxon>Coniophora</taxon>
    </lineage>
</organism>
<dbReference type="RefSeq" id="XP_007768005.1">
    <property type="nucleotide sequence ID" value="XM_007769815.1"/>
</dbReference>
<comment type="catalytic activity">
    <reaction evidence="1">
        <text>Thiol-dependent hydrolysis of ester, thioester, amide, peptide and isopeptide bonds formed by the C-terminal Gly of ubiquitin (a 76-residue protein attached to proteins as an intracellular targeting signal).</text>
        <dbReference type="EC" id="3.4.19.12"/>
    </reaction>
</comment>
<dbReference type="EMBL" id="JH711577">
    <property type="protein sequence ID" value="EIW82289.1"/>
    <property type="molecule type" value="Genomic_DNA"/>
</dbReference>
<reference evidence="11" key="1">
    <citation type="journal article" date="2012" name="Science">
        <title>The Paleozoic origin of enzymatic lignin decomposition reconstructed from 31 fungal genomes.</title>
        <authorList>
            <person name="Floudas D."/>
            <person name="Binder M."/>
            <person name="Riley R."/>
            <person name="Barry K."/>
            <person name="Blanchette R.A."/>
            <person name="Henrissat B."/>
            <person name="Martinez A.T."/>
            <person name="Otillar R."/>
            <person name="Spatafora J.W."/>
            <person name="Yadav J.S."/>
            <person name="Aerts A."/>
            <person name="Benoit I."/>
            <person name="Boyd A."/>
            <person name="Carlson A."/>
            <person name="Copeland A."/>
            <person name="Coutinho P.M."/>
            <person name="de Vries R.P."/>
            <person name="Ferreira P."/>
            <person name="Findley K."/>
            <person name="Foster B."/>
            <person name="Gaskell J."/>
            <person name="Glotzer D."/>
            <person name="Gorecki P."/>
            <person name="Heitman J."/>
            <person name="Hesse C."/>
            <person name="Hori C."/>
            <person name="Igarashi K."/>
            <person name="Jurgens J.A."/>
            <person name="Kallen N."/>
            <person name="Kersten P."/>
            <person name="Kohler A."/>
            <person name="Kuees U."/>
            <person name="Kumar T.K.A."/>
            <person name="Kuo A."/>
            <person name="LaButti K."/>
            <person name="Larrondo L.F."/>
            <person name="Lindquist E."/>
            <person name="Ling A."/>
            <person name="Lombard V."/>
            <person name="Lucas S."/>
            <person name="Lundell T."/>
            <person name="Martin R."/>
            <person name="McLaughlin D.J."/>
            <person name="Morgenstern I."/>
            <person name="Morin E."/>
            <person name="Murat C."/>
            <person name="Nagy L.G."/>
            <person name="Nolan M."/>
            <person name="Ohm R.A."/>
            <person name="Patyshakuliyeva A."/>
            <person name="Rokas A."/>
            <person name="Ruiz-Duenas F.J."/>
            <person name="Sabat G."/>
            <person name="Salamov A."/>
            <person name="Samejima M."/>
            <person name="Schmutz J."/>
            <person name="Slot J.C."/>
            <person name="St John F."/>
            <person name="Stenlid J."/>
            <person name="Sun H."/>
            <person name="Sun S."/>
            <person name="Syed K."/>
            <person name="Tsang A."/>
            <person name="Wiebenga A."/>
            <person name="Young D."/>
            <person name="Pisabarro A."/>
            <person name="Eastwood D.C."/>
            <person name="Martin F."/>
            <person name="Cullen D."/>
            <person name="Grigoriev I.V."/>
            <person name="Hibbett D.S."/>
        </authorList>
    </citation>
    <scope>NUCLEOTIDE SEQUENCE [LARGE SCALE GENOMIC DNA]</scope>
    <source>
        <strain evidence="11">RWD-64-598 SS2</strain>
    </source>
</reference>